<accession>D2A368</accession>
<dbReference type="SMART" id="SM00271">
    <property type="entry name" value="DnaJ"/>
    <property type="match status" value="1"/>
</dbReference>
<dbReference type="PANTHER" id="PTHR45255:SF1">
    <property type="entry name" value="DNAJ HOMOLOG SUBFAMILY C MEMBER 24"/>
    <property type="match status" value="1"/>
</dbReference>
<keyword evidence="4" id="KW-0408">Iron</keyword>
<dbReference type="Proteomes" id="UP000007266">
    <property type="component" value="Linkage group 4"/>
</dbReference>
<feature type="domain" description="J" evidence="5">
    <location>
        <begin position="9"/>
        <end position="71"/>
    </location>
</feature>
<proteinExistence type="inferred from homology"/>
<keyword evidence="8" id="KW-1185">Reference proteome</keyword>
<organism evidence="7 8">
    <name type="scientific">Tribolium castaneum</name>
    <name type="common">Red flour beetle</name>
    <dbReference type="NCBI Taxonomy" id="7070"/>
    <lineage>
        <taxon>Eukaryota</taxon>
        <taxon>Metazoa</taxon>
        <taxon>Ecdysozoa</taxon>
        <taxon>Arthropoda</taxon>
        <taxon>Hexapoda</taxon>
        <taxon>Insecta</taxon>
        <taxon>Pterygota</taxon>
        <taxon>Neoptera</taxon>
        <taxon>Endopterygota</taxon>
        <taxon>Coleoptera</taxon>
        <taxon>Polyphaga</taxon>
        <taxon>Cucujiformia</taxon>
        <taxon>Tenebrionidae</taxon>
        <taxon>Tenebrionidae incertae sedis</taxon>
        <taxon>Tribolium</taxon>
    </lineage>
</organism>
<evidence type="ECO:0000256" key="4">
    <source>
        <dbReference type="ARBA" id="ARBA00023004"/>
    </source>
</evidence>
<evidence type="ECO:0000256" key="1">
    <source>
        <dbReference type="ARBA" id="ARBA00006169"/>
    </source>
</evidence>
<dbReference type="STRING" id="7070.D2A368"/>
<dbReference type="GO" id="GO:0001671">
    <property type="term" value="F:ATPase activator activity"/>
    <property type="evidence" value="ECO:0000318"/>
    <property type="project" value="GO_Central"/>
</dbReference>
<feature type="domain" description="DPH-type MB" evidence="6">
    <location>
        <begin position="101"/>
        <end position="135"/>
    </location>
</feature>
<dbReference type="PhylomeDB" id="D2A368"/>
<dbReference type="KEGG" id="tca:103312601"/>
<dbReference type="SUPFAM" id="SSF144217">
    <property type="entry name" value="CSL zinc finger"/>
    <property type="match status" value="1"/>
</dbReference>
<reference evidence="7 8" key="1">
    <citation type="journal article" date="2008" name="Nature">
        <title>The genome of the model beetle and pest Tribolium castaneum.</title>
        <authorList>
            <consortium name="Tribolium Genome Sequencing Consortium"/>
            <person name="Richards S."/>
            <person name="Gibbs R.A."/>
            <person name="Weinstock G.M."/>
            <person name="Brown S.J."/>
            <person name="Denell R."/>
            <person name="Beeman R.W."/>
            <person name="Gibbs R."/>
            <person name="Beeman R.W."/>
            <person name="Brown S.J."/>
            <person name="Bucher G."/>
            <person name="Friedrich M."/>
            <person name="Grimmelikhuijzen C.J."/>
            <person name="Klingler M."/>
            <person name="Lorenzen M."/>
            <person name="Richards S."/>
            <person name="Roth S."/>
            <person name="Schroder R."/>
            <person name="Tautz D."/>
            <person name="Zdobnov E.M."/>
            <person name="Muzny D."/>
            <person name="Gibbs R.A."/>
            <person name="Weinstock G.M."/>
            <person name="Attaway T."/>
            <person name="Bell S."/>
            <person name="Buhay C.J."/>
            <person name="Chandrabose M.N."/>
            <person name="Chavez D."/>
            <person name="Clerk-Blankenburg K.P."/>
            <person name="Cree A."/>
            <person name="Dao M."/>
            <person name="Davis C."/>
            <person name="Chacko J."/>
            <person name="Dinh H."/>
            <person name="Dugan-Rocha S."/>
            <person name="Fowler G."/>
            <person name="Garner T.T."/>
            <person name="Garnes J."/>
            <person name="Gnirke A."/>
            <person name="Hawes A."/>
            <person name="Hernandez J."/>
            <person name="Hines S."/>
            <person name="Holder M."/>
            <person name="Hume J."/>
            <person name="Jhangiani S.N."/>
            <person name="Joshi V."/>
            <person name="Khan Z.M."/>
            <person name="Jackson L."/>
            <person name="Kovar C."/>
            <person name="Kowis A."/>
            <person name="Lee S."/>
            <person name="Lewis L.R."/>
            <person name="Margolis J."/>
            <person name="Morgan M."/>
            <person name="Nazareth L.V."/>
            <person name="Nguyen N."/>
            <person name="Okwuonu G."/>
            <person name="Parker D."/>
            <person name="Richards S."/>
            <person name="Ruiz S.J."/>
            <person name="Santibanez J."/>
            <person name="Savard J."/>
            <person name="Scherer S.E."/>
            <person name="Schneider B."/>
            <person name="Sodergren E."/>
            <person name="Tautz D."/>
            <person name="Vattahil S."/>
            <person name="Villasana D."/>
            <person name="White C.S."/>
            <person name="Wright R."/>
            <person name="Park Y."/>
            <person name="Beeman R.W."/>
            <person name="Lord J."/>
            <person name="Oppert B."/>
            <person name="Lorenzen M."/>
            <person name="Brown S."/>
            <person name="Wang L."/>
            <person name="Savard J."/>
            <person name="Tautz D."/>
            <person name="Richards S."/>
            <person name="Weinstock G."/>
            <person name="Gibbs R.A."/>
            <person name="Liu Y."/>
            <person name="Worley K."/>
            <person name="Weinstock G."/>
            <person name="Elsik C.G."/>
            <person name="Reese J.T."/>
            <person name="Elhaik E."/>
            <person name="Landan G."/>
            <person name="Graur D."/>
            <person name="Arensburger P."/>
            <person name="Atkinson P."/>
            <person name="Beeman R.W."/>
            <person name="Beidler J."/>
            <person name="Brown S.J."/>
            <person name="Demuth J.P."/>
            <person name="Drury D.W."/>
            <person name="Du Y.Z."/>
            <person name="Fujiwara H."/>
            <person name="Lorenzen M."/>
            <person name="Maselli V."/>
            <person name="Osanai M."/>
            <person name="Park Y."/>
            <person name="Robertson H.M."/>
            <person name="Tu Z."/>
            <person name="Wang J.J."/>
            <person name="Wang S."/>
            <person name="Richards S."/>
            <person name="Song H."/>
            <person name="Zhang L."/>
            <person name="Sodergren E."/>
            <person name="Werner D."/>
            <person name="Stanke M."/>
            <person name="Morgenstern B."/>
            <person name="Solovyev V."/>
            <person name="Kosarev P."/>
            <person name="Brown G."/>
            <person name="Chen H.C."/>
            <person name="Ermolaeva O."/>
            <person name="Hlavina W."/>
            <person name="Kapustin Y."/>
            <person name="Kiryutin B."/>
            <person name="Kitts P."/>
            <person name="Maglott D."/>
            <person name="Pruitt K."/>
            <person name="Sapojnikov V."/>
            <person name="Souvorov A."/>
            <person name="Mackey A.J."/>
            <person name="Waterhouse R.M."/>
            <person name="Wyder S."/>
            <person name="Zdobnov E.M."/>
            <person name="Zdobnov E.M."/>
            <person name="Wyder S."/>
            <person name="Kriventseva E.V."/>
            <person name="Kadowaki T."/>
            <person name="Bork P."/>
            <person name="Aranda M."/>
            <person name="Bao R."/>
            <person name="Beermann A."/>
            <person name="Berns N."/>
            <person name="Bolognesi R."/>
            <person name="Bonneton F."/>
            <person name="Bopp D."/>
            <person name="Brown S.J."/>
            <person name="Bucher G."/>
            <person name="Butts T."/>
            <person name="Chaumot A."/>
            <person name="Denell R.E."/>
            <person name="Ferrier D.E."/>
            <person name="Friedrich M."/>
            <person name="Gordon C.M."/>
            <person name="Jindra M."/>
            <person name="Klingler M."/>
            <person name="Lan Q."/>
            <person name="Lattorff H.M."/>
            <person name="Laudet V."/>
            <person name="von Levetsow C."/>
            <person name="Liu Z."/>
            <person name="Lutz R."/>
            <person name="Lynch J.A."/>
            <person name="da Fonseca R.N."/>
            <person name="Posnien N."/>
            <person name="Reuter R."/>
            <person name="Roth S."/>
            <person name="Savard J."/>
            <person name="Schinko J.B."/>
            <person name="Schmitt C."/>
            <person name="Schoppmeier M."/>
            <person name="Schroder R."/>
            <person name="Shippy T.D."/>
            <person name="Simonnet F."/>
            <person name="Marques-Souza H."/>
            <person name="Tautz D."/>
            <person name="Tomoyasu Y."/>
            <person name="Trauner J."/>
            <person name="Van der Zee M."/>
            <person name="Vervoort M."/>
            <person name="Wittkopp N."/>
            <person name="Wimmer E.A."/>
            <person name="Yang X."/>
            <person name="Jones A.K."/>
            <person name="Sattelle D.B."/>
            <person name="Ebert P.R."/>
            <person name="Nelson D."/>
            <person name="Scott J.G."/>
            <person name="Beeman R.W."/>
            <person name="Muthukrishnan S."/>
            <person name="Kramer K.J."/>
            <person name="Arakane Y."/>
            <person name="Beeman R.W."/>
            <person name="Zhu Q."/>
            <person name="Hogenkamp D."/>
            <person name="Dixit R."/>
            <person name="Oppert B."/>
            <person name="Jiang H."/>
            <person name="Zou Z."/>
            <person name="Marshall J."/>
            <person name="Elpidina E."/>
            <person name="Vinokurov K."/>
            <person name="Oppert C."/>
            <person name="Zou Z."/>
            <person name="Evans J."/>
            <person name="Lu Z."/>
            <person name="Zhao P."/>
            <person name="Sumathipala N."/>
            <person name="Altincicek B."/>
            <person name="Vilcinskas A."/>
            <person name="Williams M."/>
            <person name="Hultmark D."/>
            <person name="Hetru C."/>
            <person name="Jiang H."/>
            <person name="Grimmelikhuijzen C.J."/>
            <person name="Hauser F."/>
            <person name="Cazzamali G."/>
            <person name="Williamson M."/>
            <person name="Park Y."/>
            <person name="Li B."/>
            <person name="Tanaka Y."/>
            <person name="Predel R."/>
            <person name="Neupert S."/>
            <person name="Schachtner J."/>
            <person name="Verleyen P."/>
            <person name="Raible F."/>
            <person name="Bork P."/>
            <person name="Friedrich M."/>
            <person name="Walden K.K."/>
            <person name="Robertson H.M."/>
            <person name="Angeli S."/>
            <person name="Foret S."/>
            <person name="Bucher G."/>
            <person name="Schuetz S."/>
            <person name="Maleszka R."/>
            <person name="Wimmer E.A."/>
            <person name="Beeman R.W."/>
            <person name="Lorenzen M."/>
            <person name="Tomoyasu Y."/>
            <person name="Miller S.C."/>
            <person name="Grossmann D."/>
            <person name="Bucher G."/>
        </authorList>
    </citation>
    <scope>NUCLEOTIDE SEQUENCE [LARGE SCALE GENOMIC DNA]</scope>
    <source>
        <strain evidence="7 8">Georgia GA2</strain>
    </source>
</reference>
<evidence type="ECO:0000313" key="8">
    <source>
        <dbReference type="Proteomes" id="UP000007266"/>
    </source>
</evidence>
<dbReference type="Pfam" id="PF05207">
    <property type="entry name" value="Zn_ribbon_CSL"/>
    <property type="match status" value="1"/>
</dbReference>
<evidence type="ECO:0000259" key="5">
    <source>
        <dbReference type="PROSITE" id="PS50076"/>
    </source>
</evidence>
<keyword evidence="3" id="KW-0862">Zinc</keyword>
<dbReference type="OrthoDB" id="66964at2759"/>
<dbReference type="AlphaFoldDB" id="D2A368"/>
<comment type="similarity">
    <text evidence="1">Belongs to the DPH4 family.</text>
</comment>
<evidence type="ECO:0000256" key="2">
    <source>
        <dbReference type="ARBA" id="ARBA00022723"/>
    </source>
</evidence>
<name>D2A368_TRICA</name>
<keyword evidence="2" id="KW-0479">Metal-binding</keyword>
<dbReference type="GO" id="GO:0008198">
    <property type="term" value="F:ferrous iron binding"/>
    <property type="evidence" value="ECO:0000318"/>
    <property type="project" value="GO_Central"/>
</dbReference>
<evidence type="ECO:0000256" key="3">
    <source>
        <dbReference type="ARBA" id="ARBA00022833"/>
    </source>
</evidence>
<dbReference type="InterPro" id="IPR036671">
    <property type="entry name" value="DPH_MB_sf"/>
</dbReference>
<dbReference type="InterPro" id="IPR007872">
    <property type="entry name" value="DPH_MB_dom"/>
</dbReference>
<dbReference type="InterPro" id="IPR001623">
    <property type="entry name" value="DnaJ_domain"/>
</dbReference>
<sequence>MTTQARKEDYYSLLNCSRSATYEELKQSYQQLIRQYHPDKSGGSQENFLNIDKAWKTLKNENSRAEYDRYLDSEIDNENGLVHIRLNKTEISFNFDNIANYSCRCGGTFTIHKEYLDEEECLVECNDCSNYLLIK</sequence>
<dbReference type="PROSITE" id="PS50076">
    <property type="entry name" value="DNAJ_2"/>
    <property type="match status" value="1"/>
</dbReference>
<protein>
    <submittedName>
        <fullName evidence="7">DnaJ homolog subfamily C member 24-like Protein</fullName>
    </submittedName>
</protein>
<dbReference type="SUPFAM" id="SSF46565">
    <property type="entry name" value="Chaperone J-domain"/>
    <property type="match status" value="1"/>
</dbReference>
<gene>
    <name evidence="7" type="primary">GLEAN_07933</name>
    <name evidence="7" type="ORF">TcasGA2_TC007933</name>
</gene>
<reference evidence="7 8" key="2">
    <citation type="journal article" date="2010" name="Nucleic Acids Res.">
        <title>BeetleBase in 2010: revisions to provide comprehensive genomic information for Tribolium castaneum.</title>
        <authorList>
            <person name="Kim H.S."/>
            <person name="Murphy T."/>
            <person name="Xia J."/>
            <person name="Caragea D."/>
            <person name="Park Y."/>
            <person name="Beeman R.W."/>
            <person name="Lorenzen M.D."/>
            <person name="Butcher S."/>
            <person name="Manak J.R."/>
            <person name="Brown S.J."/>
        </authorList>
    </citation>
    <scope>GENOME REANNOTATION</scope>
    <source>
        <strain evidence="7 8">Georgia GA2</strain>
    </source>
</reference>
<dbReference type="eggNOG" id="KOG0715">
    <property type="taxonomic scope" value="Eukaryota"/>
</dbReference>
<dbReference type="PRINTS" id="PR00625">
    <property type="entry name" value="JDOMAIN"/>
</dbReference>
<dbReference type="CDD" id="cd06257">
    <property type="entry name" value="DnaJ"/>
    <property type="match status" value="1"/>
</dbReference>
<evidence type="ECO:0000313" key="7">
    <source>
        <dbReference type="EMBL" id="EFA02269.1"/>
    </source>
</evidence>
<dbReference type="InterPro" id="IPR036869">
    <property type="entry name" value="J_dom_sf"/>
</dbReference>
<dbReference type="OMA" id="LEDMTWE"/>
<dbReference type="PANTHER" id="PTHR45255">
    <property type="entry name" value="DNAJ HOMOLOG SUBFAMILY C MEMBER 24"/>
    <property type="match status" value="1"/>
</dbReference>
<dbReference type="Gene3D" id="1.10.287.110">
    <property type="entry name" value="DnaJ domain"/>
    <property type="match status" value="1"/>
</dbReference>
<dbReference type="EMBL" id="KQ971338">
    <property type="protein sequence ID" value="EFA02269.1"/>
    <property type="molecule type" value="Genomic_DNA"/>
</dbReference>
<dbReference type="Gene3D" id="3.10.660.10">
    <property type="entry name" value="DPH Zinc finger"/>
    <property type="match status" value="1"/>
</dbReference>
<dbReference type="Pfam" id="PF00226">
    <property type="entry name" value="DnaJ"/>
    <property type="match status" value="1"/>
</dbReference>
<dbReference type="PROSITE" id="PS51074">
    <property type="entry name" value="DPH_MB"/>
    <property type="match status" value="1"/>
</dbReference>
<evidence type="ECO:0000259" key="6">
    <source>
        <dbReference type="PROSITE" id="PS51074"/>
    </source>
</evidence>
<dbReference type="InParanoid" id="D2A368"/>
<dbReference type="FunCoup" id="D2A368">
    <property type="interactions" value="1118"/>
</dbReference>
<dbReference type="HOGENOM" id="CLU_017633_7_3_1"/>